<gene>
    <name evidence="1" type="ORF">HNQ10_000723</name>
</gene>
<protein>
    <submittedName>
        <fullName evidence="1">Uncharacterized protein</fullName>
    </submittedName>
</protein>
<reference evidence="1 2" key="1">
    <citation type="submission" date="2020-08" db="EMBL/GenBank/DDBJ databases">
        <title>Genomic Encyclopedia of Type Strains, Phase IV (KMG-IV): sequencing the most valuable type-strain genomes for metagenomic binning, comparative biology and taxonomic classification.</title>
        <authorList>
            <person name="Goeker M."/>
        </authorList>
    </citation>
    <scope>NUCLEOTIDE SEQUENCE [LARGE SCALE GENOMIC DNA]</scope>
    <source>
        <strain evidence="1 2">DSM 105434</strain>
    </source>
</reference>
<name>A0ABR6MPN2_9DEIO</name>
<dbReference type="Proteomes" id="UP000536909">
    <property type="component" value="Unassembled WGS sequence"/>
</dbReference>
<accession>A0ABR6MPN2</accession>
<organism evidence="1 2">
    <name type="scientific">Deinococcus metallilatus</name>
    <dbReference type="NCBI Taxonomy" id="1211322"/>
    <lineage>
        <taxon>Bacteria</taxon>
        <taxon>Thermotogati</taxon>
        <taxon>Deinococcota</taxon>
        <taxon>Deinococci</taxon>
        <taxon>Deinococcales</taxon>
        <taxon>Deinococcaceae</taxon>
        <taxon>Deinococcus</taxon>
    </lineage>
</organism>
<evidence type="ECO:0000313" key="1">
    <source>
        <dbReference type="EMBL" id="MBB5293910.1"/>
    </source>
</evidence>
<evidence type="ECO:0000313" key="2">
    <source>
        <dbReference type="Proteomes" id="UP000536909"/>
    </source>
</evidence>
<proteinExistence type="predicted"/>
<comment type="caution">
    <text evidence="1">The sequence shown here is derived from an EMBL/GenBank/DDBJ whole genome shotgun (WGS) entry which is preliminary data.</text>
</comment>
<dbReference type="EMBL" id="JACHFV010000002">
    <property type="protein sequence ID" value="MBB5293910.1"/>
    <property type="molecule type" value="Genomic_DNA"/>
</dbReference>
<keyword evidence="2" id="KW-1185">Reference proteome</keyword>
<sequence length="37" mass="3815">MLSVLKEERPAQQQARLSAFALGTFGDGALLLALAAG</sequence>